<accession>A0ABW0NP68</accession>
<dbReference type="InterPro" id="IPR012171">
    <property type="entry name" value="Fatty_acid_desaturase"/>
</dbReference>
<keyword evidence="1" id="KW-1133">Transmembrane helix</keyword>
<reference evidence="4" key="1">
    <citation type="journal article" date="2019" name="Int. J. Syst. Evol. Microbiol.">
        <title>The Global Catalogue of Microorganisms (GCM) 10K type strain sequencing project: providing services to taxonomists for standard genome sequencing and annotation.</title>
        <authorList>
            <consortium name="The Broad Institute Genomics Platform"/>
            <consortium name="The Broad Institute Genome Sequencing Center for Infectious Disease"/>
            <person name="Wu L."/>
            <person name="Ma J."/>
        </authorList>
    </citation>
    <scope>NUCLEOTIDE SEQUENCE [LARGE SCALE GENOMIC DNA]</scope>
    <source>
        <strain evidence="4">CGMCC 4.6997</strain>
    </source>
</reference>
<keyword evidence="4" id="KW-1185">Reference proteome</keyword>
<dbReference type="PIRSF" id="PIRSF015921">
    <property type="entry name" value="FA_sphinglp_des"/>
    <property type="match status" value="1"/>
</dbReference>
<evidence type="ECO:0000256" key="1">
    <source>
        <dbReference type="SAM" id="Phobius"/>
    </source>
</evidence>
<sequence>MSPISSLGAVRSTVPRVAGASSPISSYSQLLSTVRGAGLLERSKVFYASVFATLVVALGGAVTGFVLLGDSWFQLLIAGALGIIFTQFAFLGHEASHRAVFASGKANDRAGRALAVGVVGISYSWWMNKHTRHHANPNMIGKDPDIAVDTISFVEEDAASATGLRALITRHQAALFFPFLLFEGINLHVKSFGHLFGRGKVDGRGIEIALIAVRMSILVVAIFAVLPLGMAFAFLGVQLAVFGVYMGASFAPNHIGMEVVPAGAKLDFLNKQVLTSRNVSGGFWMSVLMGGLNYQIEHHLFPSMSRPHLSRTRRLVRETCAREGIPYTETTLRRAYVIVLSYLKQVGSYSGFATFDCPMVGQYRRV</sequence>
<name>A0ABW0NP68_9MICO</name>
<evidence type="ECO:0000313" key="4">
    <source>
        <dbReference type="Proteomes" id="UP001596039"/>
    </source>
</evidence>
<dbReference type="InterPro" id="IPR005804">
    <property type="entry name" value="FA_desaturase_dom"/>
</dbReference>
<dbReference type="RefSeq" id="WP_386739383.1">
    <property type="nucleotide sequence ID" value="NZ_JBHSMG010000001.1"/>
</dbReference>
<organism evidence="3 4">
    <name type="scientific">Lysinimonas soli</name>
    <dbReference type="NCBI Taxonomy" id="1074233"/>
    <lineage>
        <taxon>Bacteria</taxon>
        <taxon>Bacillati</taxon>
        <taxon>Actinomycetota</taxon>
        <taxon>Actinomycetes</taxon>
        <taxon>Micrococcales</taxon>
        <taxon>Microbacteriaceae</taxon>
        <taxon>Lysinimonas</taxon>
    </lineage>
</organism>
<dbReference type="EMBL" id="JBHSMG010000001">
    <property type="protein sequence ID" value="MFC5501783.1"/>
    <property type="molecule type" value="Genomic_DNA"/>
</dbReference>
<evidence type="ECO:0000259" key="2">
    <source>
        <dbReference type="Pfam" id="PF00487"/>
    </source>
</evidence>
<proteinExistence type="predicted"/>
<protein>
    <submittedName>
        <fullName evidence="3">Fatty acid desaturase family protein</fullName>
    </submittedName>
</protein>
<keyword evidence="1" id="KW-0812">Transmembrane</keyword>
<feature type="transmembrane region" description="Helical" evidence="1">
    <location>
        <begin position="45"/>
        <end position="66"/>
    </location>
</feature>
<dbReference type="CDD" id="cd03506">
    <property type="entry name" value="Delta6-FADS-like"/>
    <property type="match status" value="1"/>
</dbReference>
<dbReference type="PANTHER" id="PTHR19353">
    <property type="entry name" value="FATTY ACID DESATURASE 2"/>
    <property type="match status" value="1"/>
</dbReference>
<evidence type="ECO:0000313" key="3">
    <source>
        <dbReference type="EMBL" id="MFC5501783.1"/>
    </source>
</evidence>
<keyword evidence="1" id="KW-0472">Membrane</keyword>
<dbReference type="Proteomes" id="UP001596039">
    <property type="component" value="Unassembled WGS sequence"/>
</dbReference>
<comment type="caution">
    <text evidence="3">The sequence shown here is derived from an EMBL/GenBank/DDBJ whole genome shotgun (WGS) entry which is preliminary data.</text>
</comment>
<gene>
    <name evidence="3" type="ORF">ACFPJ4_05950</name>
</gene>
<dbReference type="Pfam" id="PF00487">
    <property type="entry name" value="FA_desaturase"/>
    <property type="match status" value="1"/>
</dbReference>
<feature type="transmembrane region" description="Helical" evidence="1">
    <location>
        <begin position="72"/>
        <end position="91"/>
    </location>
</feature>
<feature type="domain" description="Fatty acid desaturase" evidence="2">
    <location>
        <begin position="71"/>
        <end position="330"/>
    </location>
</feature>
<dbReference type="PANTHER" id="PTHR19353:SF19">
    <property type="entry name" value="DELTA(5) FATTY ACID DESATURASE C-RELATED"/>
    <property type="match status" value="1"/>
</dbReference>